<reference evidence="4 5" key="1">
    <citation type="journal article" date="2023" name="BMC Biotechnol.">
        <title>Vitis rotundifolia cv Carlos genome sequencing.</title>
        <authorList>
            <person name="Huff M."/>
            <person name="Hulse-Kemp A."/>
            <person name="Scheffler B."/>
            <person name="Youngblood R."/>
            <person name="Simpson S."/>
            <person name="Babiker E."/>
            <person name="Staton M."/>
        </authorList>
    </citation>
    <scope>NUCLEOTIDE SEQUENCE [LARGE SCALE GENOMIC DNA]</scope>
    <source>
        <tissue evidence="4">Leaf</tissue>
    </source>
</reference>
<dbReference type="PANTHER" id="PTHR33669">
    <property type="entry name" value="PROTEIN NEGATIVE REGULATOR OF RESISTANCE"/>
    <property type="match status" value="1"/>
</dbReference>
<organism evidence="4 5">
    <name type="scientific">Vitis rotundifolia</name>
    <name type="common">Muscadine grape</name>
    <dbReference type="NCBI Taxonomy" id="103349"/>
    <lineage>
        <taxon>Eukaryota</taxon>
        <taxon>Viridiplantae</taxon>
        <taxon>Streptophyta</taxon>
        <taxon>Embryophyta</taxon>
        <taxon>Tracheophyta</taxon>
        <taxon>Spermatophyta</taxon>
        <taxon>Magnoliopsida</taxon>
        <taxon>eudicotyledons</taxon>
        <taxon>Gunneridae</taxon>
        <taxon>Pentapetalae</taxon>
        <taxon>rosids</taxon>
        <taxon>Vitales</taxon>
        <taxon>Vitaceae</taxon>
        <taxon>Viteae</taxon>
        <taxon>Vitis</taxon>
    </lineage>
</organism>
<dbReference type="EMBL" id="JARBHA010000014">
    <property type="protein sequence ID" value="KAJ9681690.1"/>
    <property type="molecule type" value="Genomic_DNA"/>
</dbReference>
<accession>A0AA38Z3F8</accession>
<proteinExistence type="inferred from homology"/>
<dbReference type="InterPro" id="IPR031425">
    <property type="entry name" value="NPR1/NH1-interacting"/>
</dbReference>
<comment type="subcellular location">
    <subcellularLocation>
        <location evidence="1">Nucleus</location>
    </subcellularLocation>
</comment>
<name>A0AA38Z3F8_VITRO</name>
<keyword evidence="5" id="KW-1185">Reference proteome</keyword>
<gene>
    <name evidence="4" type="ORF">PVL29_017869</name>
</gene>
<protein>
    <submittedName>
        <fullName evidence="4">Uncharacterized protein</fullName>
    </submittedName>
</protein>
<evidence type="ECO:0000256" key="1">
    <source>
        <dbReference type="ARBA" id="ARBA00004123"/>
    </source>
</evidence>
<keyword evidence="3" id="KW-0539">Nucleus</keyword>
<evidence type="ECO:0000256" key="2">
    <source>
        <dbReference type="ARBA" id="ARBA00009937"/>
    </source>
</evidence>
<dbReference type="Pfam" id="PF15699">
    <property type="entry name" value="NPR1_interact"/>
    <property type="match status" value="1"/>
</dbReference>
<evidence type="ECO:0000256" key="3">
    <source>
        <dbReference type="ARBA" id="ARBA00023242"/>
    </source>
</evidence>
<sequence>MEMDGKKRSACLEEEQEQDEEEKIEMFFAIIRRFHDACSHSMNSLHEPKETTNAQQVRKKLKIQHESVWTPSFEWEDFAGLELKNACITYSSITTNEPEKKEKEKNKEWKGLDLNLPFENKHIPEDAKHLRVSSGAAWKPGYMRDI</sequence>
<dbReference type="GO" id="GO:0005634">
    <property type="term" value="C:nucleus"/>
    <property type="evidence" value="ECO:0007669"/>
    <property type="project" value="UniProtKB-SubCell"/>
</dbReference>
<dbReference type="GO" id="GO:0010112">
    <property type="term" value="P:regulation of systemic acquired resistance"/>
    <property type="evidence" value="ECO:0007669"/>
    <property type="project" value="InterPro"/>
</dbReference>
<evidence type="ECO:0000313" key="5">
    <source>
        <dbReference type="Proteomes" id="UP001168098"/>
    </source>
</evidence>
<comment type="similarity">
    <text evidence="2">Belongs to the NPR1-interactor family.</text>
</comment>
<comment type="caution">
    <text evidence="4">The sequence shown here is derived from an EMBL/GenBank/DDBJ whole genome shotgun (WGS) entry which is preliminary data.</text>
</comment>
<dbReference type="PANTHER" id="PTHR33669:SF14">
    <property type="entry name" value="NRR REPRESSOR HOMOLOG 3"/>
    <property type="match status" value="1"/>
</dbReference>
<dbReference type="Proteomes" id="UP001168098">
    <property type="component" value="Unassembled WGS sequence"/>
</dbReference>
<dbReference type="AlphaFoldDB" id="A0AA38Z3F8"/>
<evidence type="ECO:0000313" key="4">
    <source>
        <dbReference type="EMBL" id="KAJ9681690.1"/>
    </source>
</evidence>